<dbReference type="SMART" id="SM00244">
    <property type="entry name" value="PHB"/>
    <property type="match status" value="1"/>
</dbReference>
<keyword evidence="3 6" id="KW-0812">Transmembrane</keyword>
<feature type="domain" description="Band 7" evidence="8">
    <location>
        <begin position="25"/>
        <end position="202"/>
    </location>
</feature>
<comment type="caution">
    <text evidence="9">The sequence shown here is derived from an EMBL/GenBank/DDBJ whole genome shotgun (WGS) entry which is preliminary data.</text>
</comment>
<dbReference type="RefSeq" id="WP_191696774.1">
    <property type="nucleotide sequence ID" value="NZ_JACSQO010000002.1"/>
</dbReference>
<keyword evidence="10" id="KW-1185">Reference proteome</keyword>
<comment type="subunit">
    <text evidence="6">HflC and HflK may interact to form a multimeric complex.</text>
</comment>
<proteinExistence type="inferred from homology"/>
<protein>
    <recommendedName>
        <fullName evidence="6">Protein HflK</fullName>
    </recommendedName>
</protein>
<dbReference type="GO" id="GO:0006508">
    <property type="term" value="P:proteolysis"/>
    <property type="evidence" value="ECO:0007669"/>
    <property type="project" value="UniProtKB-KW"/>
</dbReference>
<comment type="subcellular location">
    <subcellularLocation>
        <location evidence="1 6">Membrane</location>
    </subcellularLocation>
</comment>
<keyword evidence="9" id="KW-0378">Hydrolase</keyword>
<feature type="region of interest" description="Disordered" evidence="7">
    <location>
        <begin position="304"/>
        <end position="329"/>
    </location>
</feature>
<dbReference type="InterPro" id="IPR001107">
    <property type="entry name" value="Band_7"/>
</dbReference>
<dbReference type="InterPro" id="IPR036013">
    <property type="entry name" value="Band_7/SPFH_dom_sf"/>
</dbReference>
<dbReference type="InterPro" id="IPR050710">
    <property type="entry name" value="Band7/mec-2_domain"/>
</dbReference>
<accession>A0ABR8R747</accession>
<comment type="function">
    <text evidence="6">HflC and HflK could encode or regulate a protease.</text>
</comment>
<gene>
    <name evidence="9" type="primary">hflK</name>
    <name evidence="9" type="ORF">H9650_05565</name>
</gene>
<keyword evidence="4 6" id="KW-1133">Transmembrane helix</keyword>
<evidence type="ECO:0000256" key="4">
    <source>
        <dbReference type="ARBA" id="ARBA00022989"/>
    </source>
</evidence>
<evidence type="ECO:0000259" key="8">
    <source>
        <dbReference type="SMART" id="SM00244"/>
    </source>
</evidence>
<keyword evidence="9" id="KW-0645">Protease</keyword>
<dbReference type="GO" id="GO:0008233">
    <property type="term" value="F:peptidase activity"/>
    <property type="evidence" value="ECO:0007669"/>
    <property type="project" value="UniProtKB-KW"/>
</dbReference>
<evidence type="ECO:0000256" key="6">
    <source>
        <dbReference type="RuleBase" id="RU364113"/>
    </source>
</evidence>
<evidence type="ECO:0000313" key="9">
    <source>
        <dbReference type="EMBL" id="MBD7943581.1"/>
    </source>
</evidence>
<dbReference type="SUPFAM" id="SSF117892">
    <property type="entry name" value="Band 7/SPFH domain"/>
    <property type="match status" value="1"/>
</dbReference>
<evidence type="ECO:0000256" key="1">
    <source>
        <dbReference type="ARBA" id="ARBA00004370"/>
    </source>
</evidence>
<name>A0ABR8R747_9BACI</name>
<dbReference type="PANTHER" id="PTHR43327">
    <property type="entry name" value="STOMATIN-LIKE PROTEIN 2, MITOCHONDRIAL"/>
    <property type="match status" value="1"/>
</dbReference>
<organism evidence="9 10">
    <name type="scientific">Psychrobacillus faecigallinarum</name>
    <dbReference type="NCBI Taxonomy" id="2762235"/>
    <lineage>
        <taxon>Bacteria</taxon>
        <taxon>Bacillati</taxon>
        <taxon>Bacillota</taxon>
        <taxon>Bacilli</taxon>
        <taxon>Bacillales</taxon>
        <taxon>Bacillaceae</taxon>
        <taxon>Psychrobacillus</taxon>
    </lineage>
</organism>
<comment type="similarity">
    <text evidence="2 6">Belongs to the band 7/mec-2 family. HflK subfamily.</text>
</comment>
<feature type="transmembrane region" description="Helical" evidence="6">
    <location>
        <begin position="7"/>
        <end position="28"/>
    </location>
</feature>
<evidence type="ECO:0000256" key="3">
    <source>
        <dbReference type="ARBA" id="ARBA00022692"/>
    </source>
</evidence>
<evidence type="ECO:0000313" key="10">
    <source>
        <dbReference type="Proteomes" id="UP000640786"/>
    </source>
</evidence>
<keyword evidence="5 6" id="KW-0472">Membrane</keyword>
<evidence type="ECO:0000256" key="5">
    <source>
        <dbReference type="ARBA" id="ARBA00023136"/>
    </source>
</evidence>
<dbReference type="EMBL" id="JACSQO010000002">
    <property type="protein sequence ID" value="MBD7943581.1"/>
    <property type="molecule type" value="Genomic_DNA"/>
</dbReference>
<dbReference type="CDD" id="cd03404">
    <property type="entry name" value="SPFH_HflK"/>
    <property type="match status" value="1"/>
</dbReference>
<dbReference type="Pfam" id="PF01145">
    <property type="entry name" value="Band_7"/>
    <property type="match status" value="1"/>
</dbReference>
<sequence>MSTKRLLTIIAVSIVGIILLSAVFTSWYTVDESEQAIVITFGEASEPITESGLKFKLPWPIQKVEKLSKETFSLQFGYKQDESGEITSYDKDTKMITGDDNIVLTDLVVQYKITDPKSYLFNSENPKEMLHDATSASIRSVIGNSKIDDALTSGKAQIEADTNELLGSLIKKYDIGITVLTVKLQDVELPNAEVRAAFTAVTDAEETKNTKVNQAEKYENEKISVAEGEVDAIISEARGYQTARIEQAKGDVALFDKLYAEYQNNKEITRQRLVMETLDSVLPGAKIYIMNDDGGTMKYLPLQPLESTKQNAPAATTTNESKTEEGSGQ</sequence>
<dbReference type="PANTHER" id="PTHR43327:SF2">
    <property type="entry name" value="MODULATOR OF FTSH PROTEASE HFLK"/>
    <property type="match status" value="1"/>
</dbReference>
<feature type="compositionally biased region" description="Polar residues" evidence="7">
    <location>
        <begin position="305"/>
        <end position="320"/>
    </location>
</feature>
<dbReference type="InterPro" id="IPR010201">
    <property type="entry name" value="HflK"/>
</dbReference>
<evidence type="ECO:0000256" key="2">
    <source>
        <dbReference type="ARBA" id="ARBA00006971"/>
    </source>
</evidence>
<evidence type="ECO:0000256" key="7">
    <source>
        <dbReference type="SAM" id="MobiDB-lite"/>
    </source>
</evidence>
<dbReference type="NCBIfam" id="TIGR01933">
    <property type="entry name" value="hflK"/>
    <property type="match status" value="1"/>
</dbReference>
<reference evidence="9 10" key="1">
    <citation type="submission" date="2020-08" db="EMBL/GenBank/DDBJ databases">
        <title>A Genomic Blueprint of the Chicken Gut Microbiome.</title>
        <authorList>
            <person name="Gilroy R."/>
            <person name="Ravi A."/>
            <person name="Getino M."/>
            <person name="Pursley I."/>
            <person name="Horton D.L."/>
            <person name="Alikhan N.-F."/>
            <person name="Baker D."/>
            <person name="Gharbi K."/>
            <person name="Hall N."/>
            <person name="Watson M."/>
            <person name="Adriaenssens E.M."/>
            <person name="Foster-Nyarko E."/>
            <person name="Jarju S."/>
            <person name="Secka A."/>
            <person name="Antonio M."/>
            <person name="Oren A."/>
            <person name="Chaudhuri R."/>
            <person name="La Ragione R.M."/>
            <person name="Hildebrand F."/>
            <person name="Pallen M.J."/>
        </authorList>
    </citation>
    <scope>NUCLEOTIDE SEQUENCE [LARGE SCALE GENOMIC DNA]</scope>
    <source>
        <strain evidence="9 10">Sa2BUA9</strain>
    </source>
</reference>
<dbReference type="Gene3D" id="3.30.479.30">
    <property type="entry name" value="Band 7 domain"/>
    <property type="match status" value="1"/>
</dbReference>
<dbReference type="Proteomes" id="UP000640786">
    <property type="component" value="Unassembled WGS sequence"/>
</dbReference>